<reference evidence="1 2" key="1">
    <citation type="submission" date="2023-09" db="EMBL/GenBank/DDBJ databases">
        <title>Streptomyces sp. nov.: A antagonism against Alternaria gaisen Producing Streptochlin, Isolated from Tamarix root soil.</title>
        <authorList>
            <person name="Chen Y."/>
        </authorList>
    </citation>
    <scope>NUCLEOTIDE SEQUENCE [LARGE SCALE GENOMIC DNA]</scope>
    <source>
        <strain evidence="1 2">TRM76323</strain>
    </source>
</reference>
<organism evidence="1 2">
    <name type="scientific">Streptomyces tamarix</name>
    <dbReference type="NCBI Taxonomy" id="3078565"/>
    <lineage>
        <taxon>Bacteria</taxon>
        <taxon>Bacillati</taxon>
        <taxon>Actinomycetota</taxon>
        <taxon>Actinomycetes</taxon>
        <taxon>Kitasatosporales</taxon>
        <taxon>Streptomycetaceae</taxon>
        <taxon>Streptomyces</taxon>
    </lineage>
</organism>
<sequence length="85" mass="9571">MSGNGMSPEALKRLRNLANFWNPRMQAATDDADLARVCYERAKAAAKRAQRNGQPGAMHELAKQLAQWAAEMERQDANRPRRHPA</sequence>
<evidence type="ECO:0000313" key="1">
    <source>
        <dbReference type="EMBL" id="MDT9686401.1"/>
    </source>
</evidence>
<accession>A0ABU3QUE4</accession>
<evidence type="ECO:0000313" key="2">
    <source>
        <dbReference type="Proteomes" id="UP001250181"/>
    </source>
</evidence>
<comment type="caution">
    <text evidence="1">The sequence shown here is derived from an EMBL/GenBank/DDBJ whole genome shotgun (WGS) entry which is preliminary data.</text>
</comment>
<gene>
    <name evidence="1" type="ORF">RND61_30665</name>
</gene>
<name>A0ABU3QUE4_9ACTN</name>
<keyword evidence="2" id="KW-1185">Reference proteome</keyword>
<dbReference type="EMBL" id="JAWCTQ010000065">
    <property type="protein sequence ID" value="MDT9686401.1"/>
    <property type="molecule type" value="Genomic_DNA"/>
</dbReference>
<protein>
    <submittedName>
        <fullName evidence="1">Uncharacterized protein</fullName>
    </submittedName>
</protein>
<dbReference type="RefSeq" id="WP_315881433.1">
    <property type="nucleotide sequence ID" value="NZ_JAWCTQ010000065.1"/>
</dbReference>
<proteinExistence type="predicted"/>
<dbReference type="Proteomes" id="UP001250181">
    <property type="component" value="Unassembled WGS sequence"/>
</dbReference>